<dbReference type="RefSeq" id="WP_247230940.1">
    <property type="nucleotide sequence ID" value="NZ_JALKHS010000006.1"/>
</dbReference>
<comment type="caution">
    <text evidence="2">The sequence shown here is derived from an EMBL/GenBank/DDBJ whole genome shotgun (WGS) entry which is preliminary data.</text>
</comment>
<accession>A0ABT0DVX9</accession>
<comment type="cofactor">
    <cofactor evidence="1">
        <name>Fe(2+)</name>
        <dbReference type="ChEBI" id="CHEBI:29033"/>
    </cofactor>
</comment>
<evidence type="ECO:0000313" key="2">
    <source>
        <dbReference type="EMBL" id="MCK0531283.1"/>
    </source>
</evidence>
<dbReference type="GO" id="GO:0051213">
    <property type="term" value="F:dioxygenase activity"/>
    <property type="evidence" value="ECO:0007669"/>
    <property type="project" value="UniProtKB-KW"/>
</dbReference>
<dbReference type="Gene3D" id="2.60.120.620">
    <property type="entry name" value="q2cbj1_9rhob like domain"/>
    <property type="match status" value="1"/>
</dbReference>
<dbReference type="InterPro" id="IPR008775">
    <property type="entry name" value="Phytyl_CoA_dOase-like"/>
</dbReference>
<dbReference type="Proteomes" id="UP001203512">
    <property type="component" value="Unassembled WGS sequence"/>
</dbReference>
<dbReference type="Pfam" id="PF05721">
    <property type="entry name" value="PhyH"/>
    <property type="match status" value="1"/>
</dbReference>
<gene>
    <name evidence="2" type="ORF">MU848_06765</name>
</gene>
<dbReference type="SUPFAM" id="SSF51197">
    <property type="entry name" value="Clavaminate synthase-like"/>
    <property type="match status" value="1"/>
</dbReference>
<evidence type="ECO:0000313" key="3">
    <source>
        <dbReference type="Proteomes" id="UP001203512"/>
    </source>
</evidence>
<sequence>MKLQHLPNTATVEEAVAVMREHGHVIIDDLVPVSVVDQVLADMQPYIEVTPFSENEWFGNGSQRIGNLIARSETGRDLVMNPLVLGVVKGVLSHSPLVQLGATEMISLRPGCPAQYIHQDELTFDSFPFPDDYVVSCNTLWAVTDFTEENGATRVVPGSHARPRAEYTMEDTLPAEMTRGSVMIFTSKLWHAGGSNQSQKVRRAQAINYCVGWVRQEENQFLACPQDIARTLPDDLLKLMGYQIGFGYGHAGAQADPLEALRQG</sequence>
<keyword evidence="3" id="KW-1185">Reference proteome</keyword>
<proteinExistence type="predicted"/>
<name>A0ABT0DVX9_9SPHN</name>
<keyword evidence="2" id="KW-0223">Dioxygenase</keyword>
<evidence type="ECO:0000256" key="1">
    <source>
        <dbReference type="ARBA" id="ARBA00001954"/>
    </source>
</evidence>
<dbReference type="EMBL" id="JALKHS010000006">
    <property type="protein sequence ID" value="MCK0531283.1"/>
    <property type="molecule type" value="Genomic_DNA"/>
</dbReference>
<organism evidence="2 3">
    <name type="scientific">Sphingobium agri</name>
    <dbReference type="NCBI Taxonomy" id="2933566"/>
    <lineage>
        <taxon>Bacteria</taxon>
        <taxon>Pseudomonadati</taxon>
        <taxon>Pseudomonadota</taxon>
        <taxon>Alphaproteobacteria</taxon>
        <taxon>Sphingomonadales</taxon>
        <taxon>Sphingomonadaceae</taxon>
        <taxon>Sphingobium</taxon>
    </lineage>
</organism>
<protein>
    <submittedName>
        <fullName evidence="2">Phytanoyl-CoA dioxygenase family protein</fullName>
    </submittedName>
</protein>
<reference evidence="2 3" key="1">
    <citation type="submission" date="2022-04" db="EMBL/GenBank/DDBJ databases">
        <authorList>
            <person name="Huq M.A."/>
        </authorList>
    </citation>
    <scope>NUCLEOTIDE SEQUENCE [LARGE SCALE GENOMIC DNA]</scope>
    <source>
        <strain evidence="2 3">MAH-33</strain>
    </source>
</reference>
<dbReference type="PANTHER" id="PTHR20883:SF48">
    <property type="entry name" value="ECTOINE DIOXYGENASE"/>
    <property type="match status" value="1"/>
</dbReference>
<keyword evidence="2" id="KW-0560">Oxidoreductase</keyword>
<dbReference type="PANTHER" id="PTHR20883">
    <property type="entry name" value="PHYTANOYL-COA DIOXYGENASE DOMAIN CONTAINING 1"/>
    <property type="match status" value="1"/>
</dbReference>